<accession>A0A098RZ58</accession>
<dbReference type="AlphaFoldDB" id="A0A098RZ58"/>
<dbReference type="STRING" id="1524460.IX84_31770"/>
<sequence>MEFRTKYPFCKKEPSKLLKNYDSISFHQDEEILNRILNLLTEDKETNKIKGILSTSEIVK</sequence>
<reference evidence="1 2" key="1">
    <citation type="journal article" date="2014" name="Int. J. Syst. Evol. Microbiol.">
        <title>Phaeodactylibacter xiamenensis gen. nov., sp. nov., a member of the family Saprospiraceae isolated from the marine alga Phaeodactylum tricornutum.</title>
        <authorList>
            <person name="Chen Z.Jr."/>
            <person name="Lei X."/>
            <person name="Lai Q."/>
            <person name="Li Y."/>
            <person name="Zhang B."/>
            <person name="Zhang J."/>
            <person name="Zhang H."/>
            <person name="Yang L."/>
            <person name="Zheng W."/>
            <person name="Tian Y."/>
            <person name="Yu Z."/>
            <person name="Xu H.Jr."/>
            <person name="Zheng T."/>
        </authorList>
    </citation>
    <scope>NUCLEOTIDE SEQUENCE [LARGE SCALE GENOMIC DNA]</scope>
    <source>
        <strain evidence="1 2">KD52</strain>
    </source>
</reference>
<keyword evidence="2" id="KW-1185">Reference proteome</keyword>
<gene>
    <name evidence="1" type="ORF">IX84_31770</name>
</gene>
<name>A0A098RZ58_9BACT</name>
<dbReference type="EMBL" id="JPOS01000133">
    <property type="protein sequence ID" value="KGE84798.1"/>
    <property type="molecule type" value="Genomic_DNA"/>
</dbReference>
<evidence type="ECO:0000313" key="1">
    <source>
        <dbReference type="EMBL" id="KGE84798.1"/>
    </source>
</evidence>
<protein>
    <submittedName>
        <fullName evidence="1">Uncharacterized protein</fullName>
    </submittedName>
</protein>
<comment type="caution">
    <text evidence="1">The sequence shown here is derived from an EMBL/GenBank/DDBJ whole genome shotgun (WGS) entry which is preliminary data.</text>
</comment>
<proteinExistence type="predicted"/>
<evidence type="ECO:0000313" key="2">
    <source>
        <dbReference type="Proteomes" id="UP000029736"/>
    </source>
</evidence>
<organism evidence="1 2">
    <name type="scientific">Phaeodactylibacter xiamenensis</name>
    <dbReference type="NCBI Taxonomy" id="1524460"/>
    <lineage>
        <taxon>Bacteria</taxon>
        <taxon>Pseudomonadati</taxon>
        <taxon>Bacteroidota</taxon>
        <taxon>Saprospiria</taxon>
        <taxon>Saprospirales</taxon>
        <taxon>Haliscomenobacteraceae</taxon>
        <taxon>Phaeodactylibacter</taxon>
    </lineage>
</organism>
<dbReference type="Proteomes" id="UP000029736">
    <property type="component" value="Unassembled WGS sequence"/>
</dbReference>